<comment type="catalytic activity">
    <reaction evidence="1">
        <text>ATP + protein L-histidine = ADP + protein N-phospho-L-histidine.</text>
        <dbReference type="EC" id="2.7.13.3"/>
    </reaction>
</comment>
<dbReference type="GO" id="GO:0005886">
    <property type="term" value="C:plasma membrane"/>
    <property type="evidence" value="ECO:0007669"/>
    <property type="project" value="UniProtKB-SubCell"/>
</dbReference>
<dbReference type="PROSITE" id="PS50109">
    <property type="entry name" value="HIS_KIN"/>
    <property type="match status" value="1"/>
</dbReference>
<feature type="domain" description="Histidine kinase" evidence="14">
    <location>
        <begin position="367"/>
        <end position="586"/>
    </location>
</feature>
<dbReference type="GO" id="GO:0000155">
    <property type="term" value="F:phosphorelay sensor kinase activity"/>
    <property type="evidence" value="ECO:0007669"/>
    <property type="project" value="InterPro"/>
</dbReference>
<keyword evidence="4" id="KW-1003">Cell membrane</keyword>
<evidence type="ECO:0000313" key="17">
    <source>
        <dbReference type="EMBL" id="MBJ3763371.1"/>
    </source>
</evidence>
<dbReference type="SMART" id="SM00388">
    <property type="entry name" value="HisKA"/>
    <property type="match status" value="1"/>
</dbReference>
<dbReference type="Pfam" id="PF00072">
    <property type="entry name" value="Response_reg"/>
    <property type="match status" value="1"/>
</dbReference>
<evidence type="ECO:0000256" key="5">
    <source>
        <dbReference type="ARBA" id="ARBA00022553"/>
    </source>
</evidence>
<gene>
    <name evidence="17" type="ORF">ILP92_11505</name>
</gene>
<dbReference type="Gene3D" id="3.30.450.20">
    <property type="entry name" value="PAS domain"/>
    <property type="match status" value="1"/>
</dbReference>
<keyword evidence="11 13" id="KW-0472">Membrane</keyword>
<name>A0A934ICZ2_9RHOB</name>
<dbReference type="PROSITE" id="PS50110">
    <property type="entry name" value="RESPONSE_REGULATORY"/>
    <property type="match status" value="1"/>
</dbReference>
<comment type="caution">
    <text evidence="17">The sequence shown here is derived from an EMBL/GenBank/DDBJ whole genome shotgun (WGS) entry which is preliminary data.</text>
</comment>
<dbReference type="Gene3D" id="3.30.565.10">
    <property type="entry name" value="Histidine kinase-like ATPase, C-terminal domain"/>
    <property type="match status" value="1"/>
</dbReference>
<dbReference type="InterPro" id="IPR036097">
    <property type="entry name" value="HisK_dim/P_sf"/>
</dbReference>
<dbReference type="SUPFAM" id="SSF52172">
    <property type="entry name" value="CheY-like"/>
    <property type="match status" value="1"/>
</dbReference>
<feature type="transmembrane region" description="Helical" evidence="13">
    <location>
        <begin position="183"/>
        <end position="208"/>
    </location>
</feature>
<dbReference type="InterPro" id="IPR036890">
    <property type="entry name" value="HATPase_C_sf"/>
</dbReference>
<keyword evidence="18" id="KW-1185">Reference proteome</keyword>
<evidence type="ECO:0000259" key="15">
    <source>
        <dbReference type="PROSITE" id="PS50110"/>
    </source>
</evidence>
<dbReference type="InterPro" id="IPR036641">
    <property type="entry name" value="HPT_dom_sf"/>
</dbReference>
<dbReference type="CDD" id="cd17546">
    <property type="entry name" value="REC_hyHK_CKI1_RcsC-like"/>
    <property type="match status" value="1"/>
</dbReference>
<evidence type="ECO:0000256" key="11">
    <source>
        <dbReference type="ARBA" id="ARBA00023136"/>
    </source>
</evidence>
<evidence type="ECO:0000256" key="4">
    <source>
        <dbReference type="ARBA" id="ARBA00022475"/>
    </source>
</evidence>
<dbReference type="Gene3D" id="3.40.50.2300">
    <property type="match status" value="1"/>
</dbReference>
<evidence type="ECO:0000256" key="13">
    <source>
        <dbReference type="SAM" id="Phobius"/>
    </source>
</evidence>
<dbReference type="PANTHER" id="PTHR45339:SF1">
    <property type="entry name" value="HYBRID SIGNAL TRANSDUCTION HISTIDINE KINASE J"/>
    <property type="match status" value="1"/>
</dbReference>
<organism evidence="17 18">
    <name type="scientific">Palleronia pontilimi</name>
    <dbReference type="NCBI Taxonomy" id="1964209"/>
    <lineage>
        <taxon>Bacteria</taxon>
        <taxon>Pseudomonadati</taxon>
        <taxon>Pseudomonadota</taxon>
        <taxon>Alphaproteobacteria</taxon>
        <taxon>Rhodobacterales</taxon>
        <taxon>Roseobacteraceae</taxon>
        <taxon>Palleronia</taxon>
    </lineage>
</organism>
<dbReference type="Pfam" id="PF02518">
    <property type="entry name" value="HATPase_c"/>
    <property type="match status" value="1"/>
</dbReference>
<evidence type="ECO:0000256" key="2">
    <source>
        <dbReference type="ARBA" id="ARBA00004651"/>
    </source>
</evidence>
<dbReference type="InterPro" id="IPR011006">
    <property type="entry name" value="CheY-like_superfamily"/>
</dbReference>
<dbReference type="PANTHER" id="PTHR45339">
    <property type="entry name" value="HYBRID SIGNAL TRANSDUCTION HISTIDINE KINASE J"/>
    <property type="match status" value="1"/>
</dbReference>
<evidence type="ECO:0000256" key="9">
    <source>
        <dbReference type="ARBA" id="ARBA00022989"/>
    </source>
</evidence>
<dbReference type="SMART" id="SM00387">
    <property type="entry name" value="HATPase_c"/>
    <property type="match status" value="1"/>
</dbReference>
<keyword evidence="5 12" id="KW-0597">Phosphoprotein</keyword>
<sequence length="853" mass="92488">MALNTQSAPASAPRMPLVLLSVGLLAVILLVGGLASIALRQVDGLTLAYSDNTQYSIAQLDVDTMRFQLAIEALEAGEMEDLEDLRLRFDILYSRVEMFRRRHMNGEDFIALDPMTDLATLEAEVRALVPLIDGPGDALRAALPMLSERMERFAETARAVSTRGAQRLSAIADTRREALREMLLNMAVLVLAMLLGISVLAFILMRLWQLSRARADAVSRAEQQMRTVVDTAFDAIFVCDSDGVIRDYNNTAARMFQGDDGPGLTGQPFIDTVFDPVQTDAPSIDPGTFLAAATDESGGPLAVSARDAEGRMFPAELSIDQVHSKAGRMTVIFLRDVSERRQAEADLTQARDQALAGERTKAQFLAVMSHEMRTPLNGLLGTVQLLEDTPLDTGQRSLVKTMRGSGDHLLSLVNDILELTEFEAGEIRLESTEVDLAQLLNGIVASTRALAEAQHDSLGWRFIGPPVMHMVSDPRRLRQILLNLVGNAIKFTRDGSIDIEVERLSGVTPMLEIRVCDTGVGIVPDQRENVFMDFARIDSSYARQVGGTGLGLGIARRLARLMGGDVGLDPARETGSVFWLRLPLEIPATLPVRSDTRPSRKAPSAPTVPLDLLVVEDNQVNAMILSEFLRRDGHTVTVARSGQEGLERARATRFDGIFMDISMPGMDGITAARLIRGSGGGSADTPIVAVTAHALPSEQAEFRAAGMSETLSKPVDRERLRACVAGMAPPVELAGQDAPLLDPDRLNQLRRLSNPALLRDLCQKFLAETDAAVATLGDPELPLDATREITHKIASSAAAMGLARLSARLSEIERQAKQSGDAAQTPRESLPELWAESRAALVDAIEQIARPAA</sequence>
<keyword evidence="10" id="KW-0902">Two-component regulatory system</keyword>
<dbReference type="Proteomes" id="UP000642488">
    <property type="component" value="Unassembled WGS sequence"/>
</dbReference>
<feature type="domain" description="PAS" evidence="16">
    <location>
        <begin position="221"/>
        <end position="256"/>
    </location>
</feature>
<feature type="modified residue" description="4-aspartylphosphate" evidence="12">
    <location>
        <position position="660"/>
    </location>
</feature>
<dbReference type="InterPro" id="IPR003594">
    <property type="entry name" value="HATPase_dom"/>
</dbReference>
<dbReference type="Pfam" id="PF00512">
    <property type="entry name" value="HisKA"/>
    <property type="match status" value="1"/>
</dbReference>
<feature type="transmembrane region" description="Helical" evidence="13">
    <location>
        <begin position="17"/>
        <end position="39"/>
    </location>
</feature>
<dbReference type="InterPro" id="IPR035965">
    <property type="entry name" value="PAS-like_dom_sf"/>
</dbReference>
<evidence type="ECO:0000256" key="7">
    <source>
        <dbReference type="ARBA" id="ARBA00022741"/>
    </source>
</evidence>
<dbReference type="AlphaFoldDB" id="A0A934ICZ2"/>
<dbReference type="CDD" id="cd16922">
    <property type="entry name" value="HATPase_EvgS-ArcB-TorS-like"/>
    <property type="match status" value="1"/>
</dbReference>
<proteinExistence type="predicted"/>
<dbReference type="PRINTS" id="PR00344">
    <property type="entry name" value="BCTRLSENSOR"/>
</dbReference>
<dbReference type="EMBL" id="JAEKPD010000010">
    <property type="protein sequence ID" value="MBJ3763371.1"/>
    <property type="molecule type" value="Genomic_DNA"/>
</dbReference>
<protein>
    <recommendedName>
        <fullName evidence="3">histidine kinase</fullName>
        <ecNumber evidence="3">2.7.13.3</ecNumber>
    </recommendedName>
</protein>
<keyword evidence="7" id="KW-0547">Nucleotide-binding</keyword>
<dbReference type="RefSeq" id="WP_198916547.1">
    <property type="nucleotide sequence ID" value="NZ_JAEKPD010000010.1"/>
</dbReference>
<dbReference type="EC" id="2.7.13.3" evidence="3"/>
<dbReference type="InterPro" id="IPR004358">
    <property type="entry name" value="Sig_transdc_His_kin-like_C"/>
</dbReference>
<evidence type="ECO:0000313" key="18">
    <source>
        <dbReference type="Proteomes" id="UP000642488"/>
    </source>
</evidence>
<dbReference type="InterPro" id="IPR000014">
    <property type="entry name" value="PAS"/>
</dbReference>
<dbReference type="SUPFAM" id="SSF55874">
    <property type="entry name" value="ATPase domain of HSP90 chaperone/DNA topoisomerase II/histidine kinase"/>
    <property type="match status" value="1"/>
</dbReference>
<feature type="domain" description="Response regulatory" evidence="15">
    <location>
        <begin position="611"/>
        <end position="728"/>
    </location>
</feature>
<evidence type="ECO:0000259" key="16">
    <source>
        <dbReference type="PROSITE" id="PS50112"/>
    </source>
</evidence>
<evidence type="ECO:0000256" key="12">
    <source>
        <dbReference type="PROSITE-ProRule" id="PRU00169"/>
    </source>
</evidence>
<dbReference type="Gene3D" id="1.10.287.130">
    <property type="match status" value="1"/>
</dbReference>
<dbReference type="SUPFAM" id="SSF47384">
    <property type="entry name" value="Homodimeric domain of signal transducing histidine kinase"/>
    <property type="match status" value="1"/>
</dbReference>
<dbReference type="InterPro" id="IPR003661">
    <property type="entry name" value="HisK_dim/P_dom"/>
</dbReference>
<dbReference type="CDD" id="cd00082">
    <property type="entry name" value="HisKA"/>
    <property type="match status" value="1"/>
</dbReference>
<keyword evidence="8" id="KW-0067">ATP-binding</keyword>
<evidence type="ECO:0000256" key="10">
    <source>
        <dbReference type="ARBA" id="ARBA00023012"/>
    </source>
</evidence>
<keyword evidence="9 13" id="KW-1133">Transmembrane helix</keyword>
<keyword evidence="6 13" id="KW-0812">Transmembrane</keyword>
<evidence type="ECO:0000256" key="8">
    <source>
        <dbReference type="ARBA" id="ARBA00022840"/>
    </source>
</evidence>
<evidence type="ECO:0000256" key="1">
    <source>
        <dbReference type="ARBA" id="ARBA00000085"/>
    </source>
</evidence>
<dbReference type="SUPFAM" id="SSF47226">
    <property type="entry name" value="Histidine-containing phosphotransfer domain, HPT domain"/>
    <property type="match status" value="1"/>
</dbReference>
<evidence type="ECO:0000259" key="14">
    <source>
        <dbReference type="PROSITE" id="PS50109"/>
    </source>
</evidence>
<evidence type="ECO:0000256" key="3">
    <source>
        <dbReference type="ARBA" id="ARBA00012438"/>
    </source>
</evidence>
<reference evidence="17" key="1">
    <citation type="submission" date="2020-12" db="EMBL/GenBank/DDBJ databases">
        <title>Bacterial taxonomy.</title>
        <authorList>
            <person name="Pan X."/>
        </authorList>
    </citation>
    <scope>NUCLEOTIDE SEQUENCE</scope>
    <source>
        <strain evidence="17">KCTC 52957</strain>
    </source>
</reference>
<dbReference type="PROSITE" id="PS50112">
    <property type="entry name" value="PAS"/>
    <property type="match status" value="1"/>
</dbReference>
<dbReference type="NCBIfam" id="TIGR00229">
    <property type="entry name" value="sensory_box"/>
    <property type="match status" value="1"/>
</dbReference>
<dbReference type="Gene3D" id="1.20.120.160">
    <property type="entry name" value="HPT domain"/>
    <property type="match status" value="1"/>
</dbReference>
<dbReference type="InterPro" id="IPR001789">
    <property type="entry name" value="Sig_transdc_resp-reg_receiver"/>
</dbReference>
<dbReference type="SMART" id="SM00448">
    <property type="entry name" value="REC"/>
    <property type="match status" value="1"/>
</dbReference>
<accession>A0A934ICZ2</accession>
<evidence type="ECO:0000256" key="6">
    <source>
        <dbReference type="ARBA" id="ARBA00022692"/>
    </source>
</evidence>
<dbReference type="InterPro" id="IPR005467">
    <property type="entry name" value="His_kinase_dom"/>
</dbReference>
<dbReference type="SUPFAM" id="SSF55785">
    <property type="entry name" value="PYP-like sensor domain (PAS domain)"/>
    <property type="match status" value="1"/>
</dbReference>
<dbReference type="GO" id="GO:0005524">
    <property type="term" value="F:ATP binding"/>
    <property type="evidence" value="ECO:0007669"/>
    <property type="project" value="UniProtKB-KW"/>
</dbReference>
<comment type="subcellular location">
    <subcellularLocation>
        <location evidence="2">Cell membrane</location>
        <topology evidence="2">Multi-pass membrane protein</topology>
    </subcellularLocation>
</comment>